<gene>
    <name evidence="1" type="ORF">CTI12_AA400480</name>
</gene>
<reference evidence="1 2" key="1">
    <citation type="journal article" date="2018" name="Mol. Plant">
        <title>The genome of Artemisia annua provides insight into the evolution of Asteraceae family and artemisinin biosynthesis.</title>
        <authorList>
            <person name="Shen Q."/>
            <person name="Zhang L."/>
            <person name="Liao Z."/>
            <person name="Wang S."/>
            <person name="Yan T."/>
            <person name="Shi P."/>
            <person name="Liu M."/>
            <person name="Fu X."/>
            <person name="Pan Q."/>
            <person name="Wang Y."/>
            <person name="Lv Z."/>
            <person name="Lu X."/>
            <person name="Zhang F."/>
            <person name="Jiang W."/>
            <person name="Ma Y."/>
            <person name="Chen M."/>
            <person name="Hao X."/>
            <person name="Li L."/>
            <person name="Tang Y."/>
            <person name="Lv G."/>
            <person name="Zhou Y."/>
            <person name="Sun X."/>
            <person name="Brodelius P.E."/>
            <person name="Rose J.K.C."/>
            <person name="Tang K."/>
        </authorList>
    </citation>
    <scope>NUCLEOTIDE SEQUENCE [LARGE SCALE GENOMIC DNA]</scope>
    <source>
        <strain evidence="2">cv. Huhao1</strain>
        <tissue evidence="1">Leaf</tissue>
    </source>
</reference>
<keyword evidence="2" id="KW-1185">Reference proteome</keyword>
<accession>A0A2U1MAT2</accession>
<sequence>MVLHKIDARRATDEVMKVIKFVYCIIQKGTGDGTEGHEIFGLRKERYEGKDDEKYPERMHLVICTFWSLPVEYIGRP</sequence>
<dbReference type="Proteomes" id="UP000245207">
    <property type="component" value="Unassembled WGS sequence"/>
</dbReference>
<evidence type="ECO:0000313" key="1">
    <source>
        <dbReference type="EMBL" id="PWA58359.1"/>
    </source>
</evidence>
<name>A0A2U1MAT2_ARTAN</name>
<proteinExistence type="predicted"/>
<organism evidence="1 2">
    <name type="scientific">Artemisia annua</name>
    <name type="common">Sweet wormwood</name>
    <dbReference type="NCBI Taxonomy" id="35608"/>
    <lineage>
        <taxon>Eukaryota</taxon>
        <taxon>Viridiplantae</taxon>
        <taxon>Streptophyta</taxon>
        <taxon>Embryophyta</taxon>
        <taxon>Tracheophyta</taxon>
        <taxon>Spermatophyta</taxon>
        <taxon>Magnoliopsida</taxon>
        <taxon>eudicotyledons</taxon>
        <taxon>Gunneridae</taxon>
        <taxon>Pentapetalae</taxon>
        <taxon>asterids</taxon>
        <taxon>campanulids</taxon>
        <taxon>Asterales</taxon>
        <taxon>Asteraceae</taxon>
        <taxon>Asteroideae</taxon>
        <taxon>Anthemideae</taxon>
        <taxon>Artemisiinae</taxon>
        <taxon>Artemisia</taxon>
    </lineage>
</organism>
<protein>
    <submittedName>
        <fullName evidence="1">Uncharacterized protein</fullName>
    </submittedName>
</protein>
<evidence type="ECO:0000313" key="2">
    <source>
        <dbReference type="Proteomes" id="UP000245207"/>
    </source>
</evidence>
<dbReference type="EMBL" id="PKPP01005914">
    <property type="protein sequence ID" value="PWA58359.1"/>
    <property type="molecule type" value="Genomic_DNA"/>
</dbReference>
<comment type="caution">
    <text evidence="1">The sequence shown here is derived from an EMBL/GenBank/DDBJ whole genome shotgun (WGS) entry which is preliminary data.</text>
</comment>
<dbReference type="AlphaFoldDB" id="A0A2U1MAT2"/>